<proteinExistence type="predicted"/>
<comment type="caution">
    <text evidence="1">The sequence shown here is derived from an EMBL/GenBank/DDBJ whole genome shotgun (WGS) entry which is preliminary data.</text>
</comment>
<evidence type="ECO:0000313" key="2">
    <source>
        <dbReference type="Proteomes" id="UP000215914"/>
    </source>
</evidence>
<gene>
    <name evidence="1" type="ORF">HanXRQr2_Chr16g0740091</name>
</gene>
<dbReference type="Proteomes" id="UP000215914">
    <property type="component" value="Unassembled WGS sequence"/>
</dbReference>
<evidence type="ECO:0000313" key="1">
    <source>
        <dbReference type="EMBL" id="KAF5759344.1"/>
    </source>
</evidence>
<name>A0A9K3DQ28_HELAN</name>
<sequence length="58" mass="6755">MEALLFWNQTSTCRRFAALCIRCLQQRSCGLASFCKRHLRQRSPRTVANLLLESKQGR</sequence>
<accession>A0A9K3DQ28</accession>
<reference evidence="1" key="2">
    <citation type="submission" date="2020-06" db="EMBL/GenBank/DDBJ databases">
        <title>Helianthus annuus Genome sequencing and assembly Release 2.</title>
        <authorList>
            <person name="Gouzy J."/>
            <person name="Langlade N."/>
            <person name="Munos S."/>
        </authorList>
    </citation>
    <scope>NUCLEOTIDE SEQUENCE</scope>
    <source>
        <tissue evidence="1">Leaves</tissue>
    </source>
</reference>
<organism evidence="1 2">
    <name type="scientific">Helianthus annuus</name>
    <name type="common">Common sunflower</name>
    <dbReference type="NCBI Taxonomy" id="4232"/>
    <lineage>
        <taxon>Eukaryota</taxon>
        <taxon>Viridiplantae</taxon>
        <taxon>Streptophyta</taxon>
        <taxon>Embryophyta</taxon>
        <taxon>Tracheophyta</taxon>
        <taxon>Spermatophyta</taxon>
        <taxon>Magnoliopsida</taxon>
        <taxon>eudicotyledons</taxon>
        <taxon>Gunneridae</taxon>
        <taxon>Pentapetalae</taxon>
        <taxon>asterids</taxon>
        <taxon>campanulids</taxon>
        <taxon>Asterales</taxon>
        <taxon>Asteraceae</taxon>
        <taxon>Asteroideae</taxon>
        <taxon>Heliantheae alliance</taxon>
        <taxon>Heliantheae</taxon>
        <taxon>Helianthus</taxon>
    </lineage>
</organism>
<dbReference type="AlphaFoldDB" id="A0A9K3DQ28"/>
<dbReference type="Gramene" id="mRNA:HanXRQr2_Chr16g0740091">
    <property type="protein sequence ID" value="CDS:HanXRQr2_Chr16g0740091.1"/>
    <property type="gene ID" value="HanXRQr2_Chr16g0740091"/>
</dbReference>
<protein>
    <submittedName>
        <fullName evidence="1">Uncharacterized protein</fullName>
    </submittedName>
</protein>
<reference evidence="1" key="1">
    <citation type="journal article" date="2017" name="Nature">
        <title>The sunflower genome provides insights into oil metabolism, flowering and Asterid evolution.</title>
        <authorList>
            <person name="Badouin H."/>
            <person name="Gouzy J."/>
            <person name="Grassa C.J."/>
            <person name="Murat F."/>
            <person name="Staton S.E."/>
            <person name="Cottret L."/>
            <person name="Lelandais-Briere C."/>
            <person name="Owens G.L."/>
            <person name="Carrere S."/>
            <person name="Mayjonade B."/>
            <person name="Legrand L."/>
            <person name="Gill N."/>
            <person name="Kane N.C."/>
            <person name="Bowers J.E."/>
            <person name="Hubner S."/>
            <person name="Bellec A."/>
            <person name="Berard A."/>
            <person name="Berges H."/>
            <person name="Blanchet N."/>
            <person name="Boniface M.C."/>
            <person name="Brunel D."/>
            <person name="Catrice O."/>
            <person name="Chaidir N."/>
            <person name="Claudel C."/>
            <person name="Donnadieu C."/>
            <person name="Faraut T."/>
            <person name="Fievet G."/>
            <person name="Helmstetter N."/>
            <person name="King M."/>
            <person name="Knapp S.J."/>
            <person name="Lai Z."/>
            <person name="Le Paslier M.C."/>
            <person name="Lippi Y."/>
            <person name="Lorenzon L."/>
            <person name="Mandel J.R."/>
            <person name="Marage G."/>
            <person name="Marchand G."/>
            <person name="Marquand E."/>
            <person name="Bret-Mestries E."/>
            <person name="Morien E."/>
            <person name="Nambeesan S."/>
            <person name="Nguyen T."/>
            <person name="Pegot-Espagnet P."/>
            <person name="Pouilly N."/>
            <person name="Raftis F."/>
            <person name="Sallet E."/>
            <person name="Schiex T."/>
            <person name="Thomas J."/>
            <person name="Vandecasteele C."/>
            <person name="Vares D."/>
            <person name="Vear F."/>
            <person name="Vautrin S."/>
            <person name="Crespi M."/>
            <person name="Mangin B."/>
            <person name="Burke J.M."/>
            <person name="Salse J."/>
            <person name="Munos S."/>
            <person name="Vincourt P."/>
            <person name="Rieseberg L.H."/>
            <person name="Langlade N.B."/>
        </authorList>
    </citation>
    <scope>NUCLEOTIDE SEQUENCE</scope>
    <source>
        <tissue evidence="1">Leaves</tissue>
    </source>
</reference>
<dbReference type="EMBL" id="MNCJ02000331">
    <property type="protein sequence ID" value="KAF5759344.1"/>
    <property type="molecule type" value="Genomic_DNA"/>
</dbReference>
<keyword evidence="2" id="KW-1185">Reference proteome</keyword>